<dbReference type="AlphaFoldDB" id="A0A679J3I8"/>
<proteinExistence type="inferred from homology"/>
<evidence type="ECO:0000256" key="5">
    <source>
        <dbReference type="RuleBase" id="RU363041"/>
    </source>
</evidence>
<accession>A0A679J3I8</accession>
<evidence type="ECO:0000256" key="2">
    <source>
        <dbReference type="ARBA" id="ARBA00022692"/>
    </source>
</evidence>
<organism evidence="6">
    <name type="scientific">Variovorax paradoxus</name>
    <dbReference type="NCBI Taxonomy" id="34073"/>
    <lineage>
        <taxon>Bacteria</taxon>
        <taxon>Pseudomonadati</taxon>
        <taxon>Pseudomonadota</taxon>
        <taxon>Betaproteobacteria</taxon>
        <taxon>Burkholderiales</taxon>
        <taxon>Comamonadaceae</taxon>
        <taxon>Variovorax</taxon>
    </lineage>
</organism>
<comment type="subcellular location">
    <subcellularLocation>
        <location evidence="5">Cell membrane</location>
        <topology evidence="5">Multi-pass membrane protein</topology>
    </subcellularLocation>
    <subcellularLocation>
        <location evidence="1">Membrane</location>
        <topology evidence="1">Multi-pass membrane protein</topology>
    </subcellularLocation>
</comment>
<feature type="transmembrane region" description="Helical" evidence="5">
    <location>
        <begin position="82"/>
        <end position="101"/>
    </location>
</feature>
<dbReference type="EMBL" id="LR743507">
    <property type="protein sequence ID" value="CAA2105573.1"/>
    <property type="molecule type" value="Genomic_DNA"/>
</dbReference>
<keyword evidence="3 5" id="KW-1133">Transmembrane helix</keyword>
<evidence type="ECO:0000313" key="6">
    <source>
        <dbReference type="EMBL" id="CAA2105573.1"/>
    </source>
</evidence>
<protein>
    <recommendedName>
        <fullName evidence="5">Probable membrane transporter protein</fullName>
    </recommendedName>
</protein>
<dbReference type="InterPro" id="IPR002781">
    <property type="entry name" value="TM_pro_TauE-like"/>
</dbReference>
<dbReference type="GO" id="GO:0005886">
    <property type="term" value="C:plasma membrane"/>
    <property type="evidence" value="ECO:0007669"/>
    <property type="project" value="UniProtKB-SubCell"/>
</dbReference>
<dbReference type="Pfam" id="PF01925">
    <property type="entry name" value="TauE"/>
    <property type="match status" value="1"/>
</dbReference>
<sequence length="265" mass="26718">MPEALGLVQVLGGLATGIFADAMGGLLGVSPGGALVPALALMPGLGQHDAQAISLAAQLLPTSLAGFVRYRVAGHGASRRTVTWMSLGFLAGAFIGAKGASHLADAALRWMFVAYLLVLATLVLWRSTAKESGVAQAGEPHAAAAALVAVGIVAGASSGLLGIGGGLAITASMTVALHWSQLRSQAVSLAVNALPLALPAVLVYASVANGLPWLLLGCVVLGLWVGTAAGAQLATRLDERVLRKYFVVLVLGMALLMAWRASSAA</sequence>
<dbReference type="PANTHER" id="PTHR43483">
    <property type="entry name" value="MEMBRANE TRANSPORTER PROTEIN HI_0806-RELATED"/>
    <property type="match status" value="1"/>
</dbReference>
<evidence type="ECO:0000256" key="1">
    <source>
        <dbReference type="ARBA" id="ARBA00004141"/>
    </source>
</evidence>
<comment type="similarity">
    <text evidence="5">Belongs to the 4-toluene sulfonate uptake permease (TSUP) (TC 2.A.102) family.</text>
</comment>
<reference evidence="6" key="1">
    <citation type="submission" date="2019-12" db="EMBL/GenBank/DDBJ databases">
        <authorList>
            <person name="Cremers G."/>
        </authorList>
    </citation>
    <scope>NUCLEOTIDE SEQUENCE</scope>
    <source>
        <strain evidence="6">Vvax</strain>
    </source>
</reference>
<feature type="transmembrane region" description="Helical" evidence="5">
    <location>
        <begin position="245"/>
        <end position="262"/>
    </location>
</feature>
<feature type="transmembrane region" description="Helical" evidence="5">
    <location>
        <begin position="186"/>
        <end position="207"/>
    </location>
</feature>
<evidence type="ECO:0000256" key="3">
    <source>
        <dbReference type="ARBA" id="ARBA00022989"/>
    </source>
</evidence>
<keyword evidence="5" id="KW-1003">Cell membrane</keyword>
<keyword evidence="2 5" id="KW-0812">Transmembrane</keyword>
<feature type="transmembrane region" description="Helical" evidence="5">
    <location>
        <begin position="213"/>
        <end position="233"/>
    </location>
</feature>
<name>A0A679J3I8_VARPD</name>
<gene>
    <name evidence="6" type="ORF">VVAX_03322</name>
</gene>
<feature type="transmembrane region" description="Helical" evidence="5">
    <location>
        <begin position="107"/>
        <end position="125"/>
    </location>
</feature>
<keyword evidence="4 5" id="KW-0472">Membrane</keyword>
<evidence type="ECO:0000256" key="4">
    <source>
        <dbReference type="ARBA" id="ARBA00023136"/>
    </source>
</evidence>
<dbReference type="RefSeq" id="WP_339090910.1">
    <property type="nucleotide sequence ID" value="NZ_LR743507.1"/>
</dbReference>
<dbReference type="PANTHER" id="PTHR43483:SF3">
    <property type="entry name" value="MEMBRANE TRANSPORTER PROTEIN HI_0806-RELATED"/>
    <property type="match status" value="1"/>
</dbReference>